<dbReference type="PANTHER" id="PTHR33710:SF77">
    <property type="entry name" value="DNASE I-LIKE SUPERFAMILY PROTEIN"/>
    <property type="match status" value="1"/>
</dbReference>
<evidence type="ECO:0000313" key="3">
    <source>
        <dbReference type="RefSeq" id="XP_071939146.1"/>
    </source>
</evidence>
<gene>
    <name evidence="3" type="primary">LOC140037888</name>
</gene>
<organism evidence="2 3">
    <name type="scientific">Coffea arabica</name>
    <name type="common">Arabian coffee</name>
    <dbReference type="NCBI Taxonomy" id="13443"/>
    <lineage>
        <taxon>Eukaryota</taxon>
        <taxon>Viridiplantae</taxon>
        <taxon>Streptophyta</taxon>
        <taxon>Embryophyta</taxon>
        <taxon>Tracheophyta</taxon>
        <taxon>Spermatophyta</taxon>
        <taxon>Magnoliopsida</taxon>
        <taxon>eudicotyledons</taxon>
        <taxon>Gunneridae</taxon>
        <taxon>Pentapetalae</taxon>
        <taxon>asterids</taxon>
        <taxon>lamiids</taxon>
        <taxon>Gentianales</taxon>
        <taxon>Rubiaceae</taxon>
        <taxon>Ixoroideae</taxon>
        <taxon>Gardenieae complex</taxon>
        <taxon>Bertiereae - Coffeeae clade</taxon>
        <taxon>Coffeeae</taxon>
        <taxon>Coffea</taxon>
    </lineage>
</organism>
<evidence type="ECO:0000259" key="1">
    <source>
        <dbReference type="Pfam" id="PF24626"/>
    </source>
</evidence>
<dbReference type="Pfam" id="PF24626">
    <property type="entry name" value="SH3_Tf2-1"/>
    <property type="match status" value="1"/>
</dbReference>
<evidence type="ECO:0000313" key="2">
    <source>
        <dbReference type="Proteomes" id="UP001652660"/>
    </source>
</evidence>
<dbReference type="RefSeq" id="XP_071939146.1">
    <property type="nucleotide sequence ID" value="XM_072083045.1"/>
</dbReference>
<dbReference type="InterPro" id="IPR056924">
    <property type="entry name" value="SH3_Tf2-1"/>
</dbReference>
<accession>A0ABM4X533</accession>
<dbReference type="SUPFAM" id="SSF56219">
    <property type="entry name" value="DNase I-like"/>
    <property type="match status" value="1"/>
</dbReference>
<reference evidence="3" key="1">
    <citation type="submission" date="2025-08" db="UniProtKB">
        <authorList>
            <consortium name="RefSeq"/>
        </authorList>
    </citation>
    <scope>IDENTIFICATION</scope>
    <source>
        <tissue evidence="3">Leaves</tissue>
    </source>
</reference>
<dbReference type="InterPro" id="IPR036691">
    <property type="entry name" value="Endo/exonu/phosph_ase_sf"/>
</dbReference>
<dbReference type="GeneID" id="140037888"/>
<sequence length="408" mass="47404">MDIGFSGDLFIWCNNRNGMARIWKRLDRILVNEGWYDAGISLSVSHLTRDPSDHAPLLIFVSTRLDNKPRLFRFLNIWAEYDDFLAVVCESWGQPCFGSPMHILCQKLKRLRKANQVWNKKVFGDIFQAVKQKEEEIRLAEVHMEEFDSEEAQANLHHAQAQLRATLRVEELFWKQKACVRWLQEGDWNTKFFNIAVKQWRVQSIIHRIKNERREWVESDEAIGAEVVCFFEQLFRDPQSTPALDLFQNLPRLLTNGDNEALEQVRSSEEIRPVVFEMDRDSAAGLDGYTGRFFSMAWLIVGDDGYPPSQLGIDAVKSPVAVVDLWLGDGVKWNEMLRDNLLKAQNRMKQIADKGRTERSFIVGDSVYLKSQPYRQSSMALRKYPKLSSKYYGPNKILQRMGKATYIN</sequence>
<keyword evidence="2" id="KW-1185">Reference proteome</keyword>
<dbReference type="Proteomes" id="UP001652660">
    <property type="component" value="Chromosome 3c"/>
</dbReference>
<name>A0ABM4X533_COFAR</name>
<dbReference type="PANTHER" id="PTHR33710">
    <property type="entry name" value="BNAC02G09200D PROTEIN"/>
    <property type="match status" value="1"/>
</dbReference>
<protein>
    <recommendedName>
        <fullName evidence="1">Tf2-1-like SH3-like domain-containing protein</fullName>
    </recommendedName>
</protein>
<feature type="domain" description="Tf2-1-like SH3-like" evidence="1">
    <location>
        <begin position="364"/>
        <end position="406"/>
    </location>
</feature>
<proteinExistence type="predicted"/>